<keyword evidence="1" id="KW-0732">Signal</keyword>
<accession>A0A4P7XIT9</accession>
<proteinExistence type="predicted"/>
<evidence type="ECO:0000259" key="2">
    <source>
        <dbReference type="Pfam" id="PF07589"/>
    </source>
</evidence>
<keyword evidence="4" id="KW-1185">Reference proteome</keyword>
<evidence type="ECO:0000313" key="3">
    <source>
        <dbReference type="EMBL" id="QCF27019.1"/>
    </source>
</evidence>
<dbReference type="EMBL" id="CP031093">
    <property type="protein sequence ID" value="QCF27019.1"/>
    <property type="molecule type" value="Genomic_DNA"/>
</dbReference>
<evidence type="ECO:0000256" key="1">
    <source>
        <dbReference type="SAM" id="SignalP"/>
    </source>
</evidence>
<sequence length="270" mass="28235">MNHFPKKAILASLVLPFTLGAASASAAQITEWDYTVDNAFTNATYTDGEGTPVSTEQELIWGSDGVTSSVSITDVSAPPADRLITNGGLAAGGEFTHNNQAIPNDSAMLASFDLNSTLHLIARAPAEMDGAEPEPVSVSFSSFFTETYNGGSCFEGSESVCDDVFSLQNPEFGSVNAAGNFEAAAQNFTIDGYNYTVFLEIVGLNTLTDEQCGVADAPANCIGFLTQEDNVNTFTSNFRIESSAVSVPEPGSLALLGLGLVGLGVASRRK</sequence>
<feature type="domain" description="Ice-binding protein C-terminal" evidence="2">
    <location>
        <begin position="246"/>
        <end position="269"/>
    </location>
</feature>
<evidence type="ECO:0000313" key="4">
    <source>
        <dbReference type="Proteomes" id="UP000298049"/>
    </source>
</evidence>
<dbReference type="OrthoDB" id="5787358at2"/>
<dbReference type="NCBIfam" id="TIGR02595">
    <property type="entry name" value="PEP_CTERM"/>
    <property type="match status" value="1"/>
</dbReference>
<protein>
    <submittedName>
        <fullName evidence="3">PEP-CTERM sorting domain-containing protein</fullName>
    </submittedName>
</protein>
<dbReference type="KEGG" id="hmi:soil367_14355"/>
<dbReference type="NCBIfam" id="NF038125">
    <property type="entry name" value="PEP_CTERM_THxN"/>
    <property type="match status" value="1"/>
</dbReference>
<dbReference type="Proteomes" id="UP000298049">
    <property type="component" value="Chromosome"/>
</dbReference>
<name>A0A4P7XIT9_9ALTE</name>
<dbReference type="RefSeq" id="WP_136549725.1">
    <property type="nucleotide sequence ID" value="NZ_CP031093.1"/>
</dbReference>
<organism evidence="3 4">
    <name type="scientific">Hydrocarboniclastica marina</name>
    <dbReference type="NCBI Taxonomy" id="2259620"/>
    <lineage>
        <taxon>Bacteria</taxon>
        <taxon>Pseudomonadati</taxon>
        <taxon>Pseudomonadota</taxon>
        <taxon>Gammaproteobacteria</taxon>
        <taxon>Alteromonadales</taxon>
        <taxon>Alteromonadaceae</taxon>
        <taxon>Hydrocarboniclastica</taxon>
    </lineage>
</organism>
<feature type="signal peptide" evidence="1">
    <location>
        <begin position="1"/>
        <end position="26"/>
    </location>
</feature>
<feature type="chain" id="PRO_5020489046" evidence="1">
    <location>
        <begin position="27"/>
        <end position="270"/>
    </location>
</feature>
<dbReference type="AlphaFoldDB" id="A0A4P7XIT9"/>
<gene>
    <name evidence="3" type="ORF">soil367_14355</name>
</gene>
<reference evidence="3 4" key="1">
    <citation type="submission" date="2018-07" db="EMBL/GenBank/DDBJ databases">
        <title>Marsedoiliclastica nanhaica gen. nov. sp. nov., a novel marine hydrocarbonoclastic bacterium isolated from an in-situ enriched hydrocarbon-degrading consortium in deep-sea sediment.</title>
        <authorList>
            <person name="Dong C."/>
            <person name="Ma T."/>
            <person name="Liu R."/>
            <person name="Shao Z."/>
        </authorList>
    </citation>
    <scope>NUCLEOTIDE SEQUENCE [LARGE SCALE GENOMIC DNA]</scope>
    <source>
        <strain evidence="4">soil36-7</strain>
    </source>
</reference>
<dbReference type="Pfam" id="PF07589">
    <property type="entry name" value="PEP-CTERM"/>
    <property type="match status" value="1"/>
</dbReference>
<dbReference type="InterPro" id="IPR013424">
    <property type="entry name" value="Ice-binding_C"/>
</dbReference>